<proteinExistence type="predicted"/>
<name>A0AAD5SPZ3_9FUNG</name>
<dbReference type="EMBL" id="JADGJH010003193">
    <property type="protein sequence ID" value="KAJ3092819.1"/>
    <property type="molecule type" value="Genomic_DNA"/>
</dbReference>
<protein>
    <submittedName>
        <fullName evidence="2">Uncharacterized protein</fullName>
    </submittedName>
</protein>
<keyword evidence="3" id="KW-1185">Reference proteome</keyword>
<evidence type="ECO:0000256" key="1">
    <source>
        <dbReference type="SAM" id="MobiDB-lite"/>
    </source>
</evidence>
<dbReference type="AlphaFoldDB" id="A0AAD5SPZ3"/>
<sequence>MPFSNSNNCSEASDEPEAPGSSFSPASVFIESTVSNFTATATSLINYNFASPSALSSSLPSFSLLSLSSSSRCTLEPQPDNLAVPSHTTSSSAPLVGYACPGAMRFSMPSPPQDIIARAGSGMDDCEVSSSLHPISTLQMKISFLSFKKDE</sequence>
<dbReference type="Proteomes" id="UP001211907">
    <property type="component" value="Unassembled WGS sequence"/>
</dbReference>
<comment type="caution">
    <text evidence="2">The sequence shown here is derived from an EMBL/GenBank/DDBJ whole genome shotgun (WGS) entry which is preliminary data.</text>
</comment>
<accession>A0AAD5SPZ3</accession>
<reference evidence="2" key="1">
    <citation type="submission" date="2020-05" db="EMBL/GenBank/DDBJ databases">
        <title>Phylogenomic resolution of chytrid fungi.</title>
        <authorList>
            <person name="Stajich J.E."/>
            <person name="Amses K."/>
            <person name="Simmons R."/>
            <person name="Seto K."/>
            <person name="Myers J."/>
            <person name="Bonds A."/>
            <person name="Quandt C.A."/>
            <person name="Barry K."/>
            <person name="Liu P."/>
            <person name="Grigoriev I."/>
            <person name="Longcore J.E."/>
            <person name="James T.Y."/>
        </authorList>
    </citation>
    <scope>NUCLEOTIDE SEQUENCE</scope>
    <source>
        <strain evidence="2">JEL0513</strain>
    </source>
</reference>
<evidence type="ECO:0000313" key="2">
    <source>
        <dbReference type="EMBL" id="KAJ3092819.1"/>
    </source>
</evidence>
<feature type="region of interest" description="Disordered" evidence="1">
    <location>
        <begin position="1"/>
        <end position="24"/>
    </location>
</feature>
<evidence type="ECO:0000313" key="3">
    <source>
        <dbReference type="Proteomes" id="UP001211907"/>
    </source>
</evidence>
<organism evidence="2 3">
    <name type="scientific">Physocladia obscura</name>
    <dbReference type="NCBI Taxonomy" id="109957"/>
    <lineage>
        <taxon>Eukaryota</taxon>
        <taxon>Fungi</taxon>
        <taxon>Fungi incertae sedis</taxon>
        <taxon>Chytridiomycota</taxon>
        <taxon>Chytridiomycota incertae sedis</taxon>
        <taxon>Chytridiomycetes</taxon>
        <taxon>Chytridiales</taxon>
        <taxon>Chytriomycetaceae</taxon>
        <taxon>Physocladia</taxon>
    </lineage>
</organism>
<feature type="compositionally biased region" description="Polar residues" evidence="1">
    <location>
        <begin position="1"/>
        <end position="11"/>
    </location>
</feature>
<gene>
    <name evidence="2" type="ORF">HK100_006839</name>
</gene>